<organism evidence="2 3">
    <name type="scientific">Aegilops tauschii subsp. strangulata</name>
    <name type="common">Goatgrass</name>
    <dbReference type="NCBI Taxonomy" id="200361"/>
    <lineage>
        <taxon>Eukaryota</taxon>
        <taxon>Viridiplantae</taxon>
        <taxon>Streptophyta</taxon>
        <taxon>Embryophyta</taxon>
        <taxon>Tracheophyta</taxon>
        <taxon>Spermatophyta</taxon>
        <taxon>Magnoliopsida</taxon>
        <taxon>Liliopsida</taxon>
        <taxon>Poales</taxon>
        <taxon>Poaceae</taxon>
        <taxon>BOP clade</taxon>
        <taxon>Pooideae</taxon>
        <taxon>Triticodae</taxon>
        <taxon>Triticeae</taxon>
        <taxon>Triticinae</taxon>
        <taxon>Aegilops</taxon>
    </lineage>
</organism>
<sequence>PPPFRPKSPRSRPFKTFASSRLHLAISPSPNPRPRQTLGALSDPMGAAPSTPRLGEAGAASPGAAEQMFAALVGDRAYPISSEFWRQLLELPLTQQWPRDRVLQACHAFGKDPMARDPRHASPLRLL</sequence>
<dbReference type="EnsemblPlants" id="AET3Gv20722900.12">
    <property type="protein sequence ID" value="AET3Gv20722900.12"/>
    <property type="gene ID" value="AET3Gv20722900"/>
</dbReference>
<proteinExistence type="predicted"/>
<reference evidence="2" key="4">
    <citation type="submission" date="2019-03" db="UniProtKB">
        <authorList>
            <consortium name="EnsemblPlants"/>
        </authorList>
    </citation>
    <scope>IDENTIFICATION</scope>
</reference>
<accession>A0A453FMJ2</accession>
<reference evidence="2" key="5">
    <citation type="journal article" date="2021" name="G3 (Bethesda)">
        <title>Aegilops tauschii genome assembly Aet v5.0 features greater sequence contiguity and improved annotation.</title>
        <authorList>
            <person name="Wang L."/>
            <person name="Zhu T."/>
            <person name="Rodriguez J.C."/>
            <person name="Deal K.R."/>
            <person name="Dubcovsky J."/>
            <person name="McGuire P.E."/>
            <person name="Lux T."/>
            <person name="Spannagl M."/>
            <person name="Mayer K.F.X."/>
            <person name="Baldrich P."/>
            <person name="Meyers B.C."/>
            <person name="Huo N."/>
            <person name="Gu Y.Q."/>
            <person name="Zhou H."/>
            <person name="Devos K.M."/>
            <person name="Bennetzen J.L."/>
            <person name="Unver T."/>
            <person name="Budak H."/>
            <person name="Gulick P.J."/>
            <person name="Galiba G."/>
            <person name="Kalapos B."/>
            <person name="Nelson D.R."/>
            <person name="Li P."/>
            <person name="You F.M."/>
            <person name="Luo M.C."/>
            <person name="Dvorak J."/>
        </authorList>
    </citation>
    <scope>NUCLEOTIDE SEQUENCE [LARGE SCALE GENOMIC DNA]</scope>
    <source>
        <strain evidence="2">cv. AL8/78</strain>
    </source>
</reference>
<reference evidence="3" key="2">
    <citation type="journal article" date="2017" name="Nat. Plants">
        <title>The Aegilops tauschii genome reveals multiple impacts of transposons.</title>
        <authorList>
            <person name="Zhao G."/>
            <person name="Zou C."/>
            <person name="Li K."/>
            <person name="Wang K."/>
            <person name="Li T."/>
            <person name="Gao L."/>
            <person name="Zhang X."/>
            <person name="Wang H."/>
            <person name="Yang Z."/>
            <person name="Liu X."/>
            <person name="Jiang W."/>
            <person name="Mao L."/>
            <person name="Kong X."/>
            <person name="Jiao Y."/>
            <person name="Jia J."/>
        </authorList>
    </citation>
    <scope>NUCLEOTIDE SEQUENCE [LARGE SCALE GENOMIC DNA]</scope>
    <source>
        <strain evidence="3">cv. AL8/78</strain>
    </source>
</reference>
<evidence type="ECO:0000313" key="2">
    <source>
        <dbReference type="EnsemblPlants" id="AET3Gv20722900.12"/>
    </source>
</evidence>
<dbReference type="AlphaFoldDB" id="A0A453FMJ2"/>
<dbReference type="Gramene" id="AET3Gv20722900.12">
    <property type="protein sequence ID" value="AET3Gv20722900.12"/>
    <property type="gene ID" value="AET3Gv20722900"/>
</dbReference>
<dbReference type="Proteomes" id="UP000015105">
    <property type="component" value="Chromosome 3D"/>
</dbReference>
<name>A0A453FMJ2_AEGTS</name>
<evidence type="ECO:0000313" key="3">
    <source>
        <dbReference type="Proteomes" id="UP000015105"/>
    </source>
</evidence>
<evidence type="ECO:0000256" key="1">
    <source>
        <dbReference type="SAM" id="MobiDB-lite"/>
    </source>
</evidence>
<keyword evidence="3" id="KW-1185">Reference proteome</keyword>
<reference evidence="3" key="1">
    <citation type="journal article" date="2014" name="Science">
        <title>Ancient hybridizations among the ancestral genomes of bread wheat.</title>
        <authorList>
            <consortium name="International Wheat Genome Sequencing Consortium,"/>
            <person name="Marcussen T."/>
            <person name="Sandve S.R."/>
            <person name="Heier L."/>
            <person name="Spannagl M."/>
            <person name="Pfeifer M."/>
            <person name="Jakobsen K.S."/>
            <person name="Wulff B.B."/>
            <person name="Steuernagel B."/>
            <person name="Mayer K.F."/>
            <person name="Olsen O.A."/>
        </authorList>
    </citation>
    <scope>NUCLEOTIDE SEQUENCE [LARGE SCALE GENOMIC DNA]</scope>
    <source>
        <strain evidence="3">cv. AL8/78</strain>
    </source>
</reference>
<protein>
    <submittedName>
        <fullName evidence="2">Uncharacterized protein</fullName>
    </submittedName>
</protein>
<reference evidence="2" key="3">
    <citation type="journal article" date="2017" name="Nature">
        <title>Genome sequence of the progenitor of the wheat D genome Aegilops tauschii.</title>
        <authorList>
            <person name="Luo M.C."/>
            <person name="Gu Y.Q."/>
            <person name="Puiu D."/>
            <person name="Wang H."/>
            <person name="Twardziok S.O."/>
            <person name="Deal K.R."/>
            <person name="Huo N."/>
            <person name="Zhu T."/>
            <person name="Wang L."/>
            <person name="Wang Y."/>
            <person name="McGuire P.E."/>
            <person name="Liu S."/>
            <person name="Long H."/>
            <person name="Ramasamy R.K."/>
            <person name="Rodriguez J.C."/>
            <person name="Van S.L."/>
            <person name="Yuan L."/>
            <person name="Wang Z."/>
            <person name="Xia Z."/>
            <person name="Xiao L."/>
            <person name="Anderson O.D."/>
            <person name="Ouyang S."/>
            <person name="Liang Y."/>
            <person name="Zimin A.V."/>
            <person name="Pertea G."/>
            <person name="Qi P."/>
            <person name="Bennetzen J.L."/>
            <person name="Dai X."/>
            <person name="Dawson M.W."/>
            <person name="Muller H.G."/>
            <person name="Kugler K."/>
            <person name="Rivarola-Duarte L."/>
            <person name="Spannagl M."/>
            <person name="Mayer K.F.X."/>
            <person name="Lu F.H."/>
            <person name="Bevan M.W."/>
            <person name="Leroy P."/>
            <person name="Li P."/>
            <person name="You F.M."/>
            <person name="Sun Q."/>
            <person name="Liu Z."/>
            <person name="Lyons E."/>
            <person name="Wicker T."/>
            <person name="Salzberg S.L."/>
            <person name="Devos K.M."/>
            <person name="Dvorak J."/>
        </authorList>
    </citation>
    <scope>NUCLEOTIDE SEQUENCE [LARGE SCALE GENOMIC DNA]</scope>
    <source>
        <strain evidence="2">cv. AL8/78</strain>
    </source>
</reference>
<feature type="region of interest" description="Disordered" evidence="1">
    <location>
        <begin position="23"/>
        <end position="62"/>
    </location>
</feature>